<feature type="domain" description="Tyr recombinase" evidence="4">
    <location>
        <begin position="108"/>
        <end position="314"/>
    </location>
</feature>
<gene>
    <name evidence="5" type="ORF">CRDW_27820</name>
</gene>
<comment type="similarity">
    <text evidence="1">Belongs to the 'phage' integrase family.</text>
</comment>
<dbReference type="PANTHER" id="PTHR30349:SF41">
    <property type="entry name" value="INTEGRASE_RECOMBINASE PROTEIN MJ0367-RELATED"/>
    <property type="match status" value="1"/>
</dbReference>
<evidence type="ECO:0000256" key="1">
    <source>
        <dbReference type="ARBA" id="ARBA00008857"/>
    </source>
</evidence>
<protein>
    <submittedName>
        <fullName evidence="5">Tyrosine-type recombinase/integrase</fullName>
    </submittedName>
</protein>
<keyword evidence="3" id="KW-0233">DNA recombination</keyword>
<dbReference type="Proteomes" id="UP001380186">
    <property type="component" value="Chromosome"/>
</dbReference>
<evidence type="ECO:0000313" key="5">
    <source>
        <dbReference type="EMBL" id="BEV05408.1"/>
    </source>
</evidence>
<evidence type="ECO:0000313" key="6">
    <source>
        <dbReference type="Proteomes" id="UP001380186"/>
    </source>
</evidence>
<dbReference type="InterPro" id="IPR013762">
    <property type="entry name" value="Integrase-like_cat_sf"/>
</dbReference>
<dbReference type="InterPro" id="IPR011010">
    <property type="entry name" value="DNA_brk_join_enz"/>
</dbReference>
<evidence type="ECO:0000259" key="4">
    <source>
        <dbReference type="PROSITE" id="PS51898"/>
    </source>
</evidence>
<dbReference type="EMBL" id="AP029022">
    <property type="protein sequence ID" value="BEV05408.1"/>
    <property type="molecule type" value="Genomic_DNA"/>
</dbReference>
<dbReference type="RefSeq" id="WP_338613024.1">
    <property type="nucleotide sequence ID" value="NZ_AP029022.1"/>
</dbReference>
<reference evidence="5 6" key="1">
    <citation type="journal article" date="2020" name="Microbes Environ.">
        <title>Synthetic bacterial community of duckweed: a simple and stable system to study plant-microbe interactions.</title>
        <authorList>
            <person name="Ishizawa H."/>
            <person name="Tada M."/>
            <person name="Kuroda M."/>
            <person name="Inoue D."/>
            <person name="Futamata H."/>
            <person name="Ike M."/>
        </authorList>
    </citation>
    <scope>NUCLEOTIDE SEQUENCE [LARGE SCALE GENOMIC DNA]</scope>
    <source>
        <strain evidence="5 6">DW100</strain>
    </source>
</reference>
<dbReference type="PANTHER" id="PTHR30349">
    <property type="entry name" value="PHAGE INTEGRASE-RELATED"/>
    <property type="match status" value="1"/>
</dbReference>
<keyword evidence="2" id="KW-0238">DNA-binding</keyword>
<dbReference type="InterPro" id="IPR050090">
    <property type="entry name" value="Tyrosine_recombinase_XerCD"/>
</dbReference>
<dbReference type="InterPro" id="IPR002104">
    <property type="entry name" value="Integrase_catalytic"/>
</dbReference>
<evidence type="ECO:0000256" key="2">
    <source>
        <dbReference type="ARBA" id="ARBA00023125"/>
    </source>
</evidence>
<accession>A0ABM8K8S9</accession>
<proteinExistence type="inferred from homology"/>
<sequence>MDKKFVYTSKLAPYIEGFLKERELKGYKSSFIKFIFLEIDKFCNEYNIQDHYIKEETIDKWRSTRSNDNDRSLYMKYNAWIQLGNYMCDLGIECYVPIPYRKGAQNNYIPYIFTHEEIQTIFLLSNSLKIRYQYSQTMIFSMPAILRLLYSAGLRIGEVLAIKNKDIDFEKRIIVINDSKNNTQRLSAINDSLLPVLLQYKEFRDKNPIEKIVLPESPFFVTQSGKSCLGESVRRWFCDILDRAGISSKLGGNPPRIHDLRHTAAVHSLAKMVRNNIDVYCALPMISVFLGHNDPRSTNNYVRLTNEMFPGIIQLEHPTSLIFPQIPKVNNP</sequence>
<dbReference type="Pfam" id="PF00589">
    <property type="entry name" value="Phage_integrase"/>
    <property type="match status" value="1"/>
</dbReference>
<dbReference type="SUPFAM" id="SSF56349">
    <property type="entry name" value="DNA breaking-rejoining enzymes"/>
    <property type="match status" value="1"/>
</dbReference>
<keyword evidence="6" id="KW-1185">Reference proteome</keyword>
<name>A0ABM8K8S9_9FLAO</name>
<dbReference type="Gene3D" id="1.10.443.10">
    <property type="entry name" value="Intergrase catalytic core"/>
    <property type="match status" value="1"/>
</dbReference>
<evidence type="ECO:0000256" key="3">
    <source>
        <dbReference type="ARBA" id="ARBA00023172"/>
    </source>
</evidence>
<organism evidence="5 6">
    <name type="scientific">Chryseobacterium gambrini</name>
    <dbReference type="NCBI Taxonomy" id="373672"/>
    <lineage>
        <taxon>Bacteria</taxon>
        <taxon>Pseudomonadati</taxon>
        <taxon>Bacteroidota</taxon>
        <taxon>Flavobacteriia</taxon>
        <taxon>Flavobacteriales</taxon>
        <taxon>Weeksellaceae</taxon>
        <taxon>Chryseobacterium group</taxon>
        <taxon>Chryseobacterium</taxon>
    </lineage>
</organism>
<dbReference type="PROSITE" id="PS51898">
    <property type="entry name" value="TYR_RECOMBINASE"/>
    <property type="match status" value="1"/>
</dbReference>